<reference evidence="1" key="2">
    <citation type="submission" date="2021-01" db="EMBL/GenBank/DDBJ databases">
        <authorList>
            <person name="Schikora-Tamarit M.A."/>
        </authorList>
    </citation>
    <scope>NUCLEOTIDE SEQUENCE</scope>
    <source>
        <strain evidence="1">CBS6075</strain>
    </source>
</reference>
<gene>
    <name evidence="1" type="ORF">OGAPHI_001157</name>
</gene>
<name>A0A9P8PF02_9ASCO</name>
<dbReference type="GeneID" id="70233125"/>
<dbReference type="Proteomes" id="UP000769157">
    <property type="component" value="Unassembled WGS sequence"/>
</dbReference>
<dbReference type="EMBL" id="JAEUBE010000087">
    <property type="protein sequence ID" value="KAH3670642.1"/>
    <property type="molecule type" value="Genomic_DNA"/>
</dbReference>
<sequence>MLEYHSSLVALPSSGSSTKSARGFSVNTRLNVDTSADQFVTVGTMFKNILNPTFDTTSAMSRNTLVAVQPSDGLVASLGQSLSLGSLNLLFELLLGSSLLQRVSVRLQSVLSSNSLSLLLVLVLELLGLGNHSLDLLLRQSTLVVGDGDLLSLTGTLLKGRNVQDSVSVNVEGDLNLWNTSWSWWNTRKLELTKQVVVLGSGSLSLVNLDQHTRLVVGVCGESLGLLGWDGGVSWDQLGHDTTGSLDTKRQWSNVQKQQVLGLGRSVTRQNGSLDSSTVSNSLIWVDGSVWLLTVEEVRNELLHLWNSGGTTNKNNLVNLRLVKLGVLQNLLDRVQGGSEKILTKLLESGSGDGGVEVNTLVQGVNLQRGLSRGGKSSLGSLTSGSESSQSSLVTGEVLLVLSLEFVDEVVHQSVVEILTTQVSVTGSGLNLEDTVLDGKQRDIKSSSTKIEDQDVLLALALLVQTVGNGSSSRLVDNSHNVQTGNQTSVLGGLSLRVVEVSWNGDNSVVNLGSEESLRGLSHLGQDHRGDLFWGENLGLTLELNLDLWLTALVDNLEWEVLNVTLDLRVVELSTNQSLSVEHSVLWVHSGLVLSSITNQSLGVGEGDERWSGSVTLVVGDNLNSVVGEVRNTRVAVASFTVRYLNDLQVRDMFDGVSFSSQASYFPGYVVLEINELQFFDRDQLILSNAEVVPYLYSNYKYRDRFEAKIYSDSEESDD</sequence>
<accession>A0A9P8PF02</accession>
<keyword evidence="2" id="KW-1185">Reference proteome</keyword>
<evidence type="ECO:0000313" key="2">
    <source>
        <dbReference type="Proteomes" id="UP000769157"/>
    </source>
</evidence>
<dbReference type="RefSeq" id="XP_046064067.1">
    <property type="nucleotide sequence ID" value="XM_046201888.1"/>
</dbReference>
<dbReference type="Gene3D" id="2.40.50.960">
    <property type="match status" value="1"/>
</dbReference>
<evidence type="ECO:0000313" key="1">
    <source>
        <dbReference type="EMBL" id="KAH3670642.1"/>
    </source>
</evidence>
<dbReference type="AlphaFoldDB" id="A0A9P8PF02"/>
<organism evidence="1 2">
    <name type="scientific">Ogataea philodendri</name>
    <dbReference type="NCBI Taxonomy" id="1378263"/>
    <lineage>
        <taxon>Eukaryota</taxon>
        <taxon>Fungi</taxon>
        <taxon>Dikarya</taxon>
        <taxon>Ascomycota</taxon>
        <taxon>Saccharomycotina</taxon>
        <taxon>Pichiomycetes</taxon>
        <taxon>Pichiales</taxon>
        <taxon>Pichiaceae</taxon>
        <taxon>Ogataea</taxon>
    </lineage>
</organism>
<dbReference type="InterPro" id="IPR019651">
    <property type="entry name" value="Glutamate_DH_NAD-spec"/>
</dbReference>
<comment type="caution">
    <text evidence="1">The sequence shown here is derived from an EMBL/GenBank/DDBJ whole genome shotgun (WGS) entry which is preliminary data.</text>
</comment>
<dbReference type="Pfam" id="PF10712">
    <property type="entry name" value="NAD-GH"/>
    <property type="match status" value="1"/>
</dbReference>
<proteinExistence type="predicted"/>
<reference evidence="1" key="1">
    <citation type="journal article" date="2021" name="Open Biol.">
        <title>Shared evolutionary footprints suggest mitochondrial oxidative damage underlies multiple complex I losses in fungi.</title>
        <authorList>
            <person name="Schikora-Tamarit M.A."/>
            <person name="Marcet-Houben M."/>
            <person name="Nosek J."/>
            <person name="Gabaldon T."/>
        </authorList>
    </citation>
    <scope>NUCLEOTIDE SEQUENCE</scope>
    <source>
        <strain evidence="1">CBS6075</strain>
    </source>
</reference>
<protein>
    <submittedName>
        <fullName evidence="1">Uncharacterized protein</fullName>
    </submittedName>
</protein>
<dbReference type="OrthoDB" id="2017405at2759"/>